<organism evidence="3">
    <name type="scientific">Brachypodium distachyon</name>
    <name type="common">Purple false brome</name>
    <name type="synonym">Trachynia distachya</name>
    <dbReference type="NCBI Taxonomy" id="15368"/>
    <lineage>
        <taxon>Eukaryota</taxon>
        <taxon>Viridiplantae</taxon>
        <taxon>Streptophyta</taxon>
        <taxon>Embryophyta</taxon>
        <taxon>Tracheophyta</taxon>
        <taxon>Spermatophyta</taxon>
        <taxon>Magnoliopsida</taxon>
        <taxon>Liliopsida</taxon>
        <taxon>Poales</taxon>
        <taxon>Poaceae</taxon>
        <taxon>BOP clade</taxon>
        <taxon>Pooideae</taxon>
        <taxon>Stipodae</taxon>
        <taxon>Brachypodieae</taxon>
        <taxon>Brachypodium</taxon>
    </lineage>
</organism>
<feature type="coiled-coil region" evidence="1">
    <location>
        <begin position="253"/>
        <end position="287"/>
    </location>
</feature>
<keyword evidence="1" id="KW-0175">Coiled coil</keyword>
<feature type="region of interest" description="Disordered" evidence="2">
    <location>
        <begin position="46"/>
        <end position="74"/>
    </location>
</feature>
<evidence type="ECO:0000313" key="5">
    <source>
        <dbReference type="Proteomes" id="UP000008810"/>
    </source>
</evidence>
<accession>A0A2K2D6Q2</accession>
<protein>
    <submittedName>
        <fullName evidence="3 4">Uncharacterized protein</fullName>
    </submittedName>
</protein>
<evidence type="ECO:0000313" key="3">
    <source>
        <dbReference type="EMBL" id="PNT69960.1"/>
    </source>
</evidence>
<dbReference type="OrthoDB" id="720983at2759"/>
<gene>
    <name evidence="3" type="ORF">BRADI_2g03683v3</name>
</gene>
<evidence type="ECO:0000256" key="2">
    <source>
        <dbReference type="SAM" id="MobiDB-lite"/>
    </source>
</evidence>
<dbReference type="Gramene" id="PNT69960">
    <property type="protein sequence ID" value="PNT69960"/>
    <property type="gene ID" value="BRADI_2g03683v3"/>
</dbReference>
<feature type="compositionally biased region" description="Low complexity" evidence="2">
    <location>
        <begin position="46"/>
        <end position="57"/>
    </location>
</feature>
<evidence type="ECO:0000313" key="4">
    <source>
        <dbReference type="EnsemblPlants" id="PNT69960"/>
    </source>
</evidence>
<dbReference type="Proteomes" id="UP000008810">
    <property type="component" value="Chromosome 2"/>
</dbReference>
<name>A0A2K2D6Q2_BRADI</name>
<sequence>MAAAMMVQQAAGGALLSPAAASFAWQAVAVAAPRVLTLMQSHRTYSSAAPSTSPPLHLLHRRPSPSSPAPAASGSRYMASYSFNKHTNSLLQVEEEKMRRNKELAMALMQETQPATGSGEEEVKGINHLLALLGVSDGNGKKGAEEALREHRGLVEKKKRALLMELLNDGDKDGHGRQEKTADLAAAARQLRDALSRHDHQRKLQSLCSEMKTLRDSVADEREQRMQSDMELKKLMDDMTAARIGRETTNTLVRSIRRDVMEAEASVESFKRDVERLRQSVLVARKESESARGLAIFVCFGAATAAIFNALL</sequence>
<dbReference type="AlphaFoldDB" id="A0A2K2D6Q2"/>
<evidence type="ECO:0000256" key="1">
    <source>
        <dbReference type="SAM" id="Coils"/>
    </source>
</evidence>
<dbReference type="EnsemblPlants" id="PNT69960">
    <property type="protein sequence ID" value="PNT69960"/>
    <property type="gene ID" value="BRADI_2g03683v3"/>
</dbReference>
<dbReference type="InParanoid" id="A0A2K2D6Q2"/>
<proteinExistence type="predicted"/>
<reference evidence="4" key="3">
    <citation type="submission" date="2018-08" db="UniProtKB">
        <authorList>
            <consortium name="EnsemblPlants"/>
        </authorList>
    </citation>
    <scope>IDENTIFICATION</scope>
    <source>
        <strain evidence="4">cv. Bd21</strain>
    </source>
</reference>
<dbReference type="EMBL" id="CM000881">
    <property type="protein sequence ID" value="PNT69960.1"/>
    <property type="molecule type" value="Genomic_DNA"/>
</dbReference>
<reference evidence="3" key="2">
    <citation type="submission" date="2017-06" db="EMBL/GenBank/DDBJ databases">
        <title>WGS assembly of Brachypodium distachyon.</title>
        <authorList>
            <consortium name="The International Brachypodium Initiative"/>
            <person name="Lucas S."/>
            <person name="Harmon-Smith M."/>
            <person name="Lail K."/>
            <person name="Tice H."/>
            <person name="Grimwood J."/>
            <person name="Bruce D."/>
            <person name="Barry K."/>
            <person name="Shu S."/>
            <person name="Lindquist E."/>
            <person name="Wang M."/>
            <person name="Pitluck S."/>
            <person name="Vogel J.P."/>
            <person name="Garvin D.F."/>
            <person name="Mockler T.C."/>
            <person name="Schmutz J."/>
            <person name="Rokhsar D."/>
            <person name="Bevan M.W."/>
        </authorList>
    </citation>
    <scope>NUCLEOTIDE SEQUENCE</scope>
    <source>
        <strain evidence="3">Bd21</strain>
    </source>
</reference>
<reference evidence="3 4" key="1">
    <citation type="journal article" date="2010" name="Nature">
        <title>Genome sequencing and analysis of the model grass Brachypodium distachyon.</title>
        <authorList>
            <consortium name="International Brachypodium Initiative"/>
        </authorList>
    </citation>
    <scope>NUCLEOTIDE SEQUENCE [LARGE SCALE GENOMIC DNA]</scope>
    <source>
        <strain evidence="3 4">Bd21</strain>
    </source>
</reference>
<keyword evidence="5" id="KW-1185">Reference proteome</keyword>